<keyword evidence="3" id="KW-1185">Reference proteome</keyword>
<accession>A0A8J3SL68</accession>
<dbReference type="EMBL" id="BOOJ01000022">
    <property type="protein sequence ID" value="GIH91633.1"/>
    <property type="molecule type" value="Genomic_DNA"/>
</dbReference>
<dbReference type="PANTHER" id="PTHR46623:SF6">
    <property type="entry name" value="ALPHA_BETA-HYDROLASES SUPERFAMILY PROTEIN"/>
    <property type="match status" value="1"/>
</dbReference>
<gene>
    <name evidence="2" type="ORF">Psi01_22630</name>
</gene>
<evidence type="ECO:0000313" key="2">
    <source>
        <dbReference type="EMBL" id="GIH91633.1"/>
    </source>
</evidence>
<comment type="caution">
    <text evidence="2">The sequence shown here is derived from an EMBL/GenBank/DDBJ whole genome shotgun (WGS) entry which is preliminary data.</text>
</comment>
<evidence type="ECO:0000259" key="1">
    <source>
        <dbReference type="Pfam" id="PF01738"/>
    </source>
</evidence>
<evidence type="ECO:0000313" key="3">
    <source>
        <dbReference type="Proteomes" id="UP000619788"/>
    </source>
</evidence>
<dbReference type="InterPro" id="IPR002925">
    <property type="entry name" value="Dienelactn_hydro"/>
</dbReference>
<dbReference type="RefSeq" id="WP_204064055.1">
    <property type="nucleotide sequence ID" value="NZ_JBHLZR010000072.1"/>
</dbReference>
<dbReference type="Pfam" id="PF01738">
    <property type="entry name" value="DLH"/>
    <property type="match status" value="1"/>
</dbReference>
<keyword evidence="2" id="KW-0378">Hydrolase</keyword>
<sequence>MAEVLLFHHAQGLTSGVREFAETLRRAGHTVHVPDLYEGRVYDDRQEGSAYAREIGFDVIIERGRAAAAGLPGELVYAGFSLGVLPAQMLAQTRAGAGAALLFHSCIPVSEFGAWPEGVPVQIHGMDADELFVEEGDLDAARELVGTAADAELFLYPGDGHLFADSSLPDYDEGAAALLTERVLGFLDRVK</sequence>
<feature type="domain" description="Dienelactone hydrolase" evidence="1">
    <location>
        <begin position="4"/>
        <end position="189"/>
    </location>
</feature>
<dbReference type="Proteomes" id="UP000619788">
    <property type="component" value="Unassembled WGS sequence"/>
</dbReference>
<dbReference type="SUPFAM" id="SSF53474">
    <property type="entry name" value="alpha/beta-Hydrolases"/>
    <property type="match status" value="1"/>
</dbReference>
<dbReference type="Gene3D" id="3.40.50.1820">
    <property type="entry name" value="alpha/beta hydrolase"/>
    <property type="match status" value="1"/>
</dbReference>
<dbReference type="GO" id="GO:0016787">
    <property type="term" value="F:hydrolase activity"/>
    <property type="evidence" value="ECO:0007669"/>
    <property type="project" value="UniProtKB-KW"/>
</dbReference>
<dbReference type="AlphaFoldDB" id="A0A8J3SL68"/>
<organism evidence="2 3">
    <name type="scientific">Planobispora siamensis</name>
    <dbReference type="NCBI Taxonomy" id="936338"/>
    <lineage>
        <taxon>Bacteria</taxon>
        <taxon>Bacillati</taxon>
        <taxon>Actinomycetota</taxon>
        <taxon>Actinomycetes</taxon>
        <taxon>Streptosporangiales</taxon>
        <taxon>Streptosporangiaceae</taxon>
        <taxon>Planobispora</taxon>
    </lineage>
</organism>
<dbReference type="PANTHER" id="PTHR46623">
    <property type="entry name" value="CARBOXYMETHYLENEBUTENOLIDASE-RELATED"/>
    <property type="match status" value="1"/>
</dbReference>
<reference evidence="2 3" key="1">
    <citation type="submission" date="2021-01" db="EMBL/GenBank/DDBJ databases">
        <title>Whole genome shotgun sequence of Planobispora siamensis NBRC 107568.</title>
        <authorList>
            <person name="Komaki H."/>
            <person name="Tamura T."/>
        </authorList>
    </citation>
    <scope>NUCLEOTIDE SEQUENCE [LARGE SCALE GENOMIC DNA]</scope>
    <source>
        <strain evidence="2 3">NBRC 107568</strain>
    </source>
</reference>
<name>A0A8J3SL68_9ACTN</name>
<protein>
    <submittedName>
        <fullName evidence="2">Dienelactone hydrolase</fullName>
    </submittedName>
</protein>
<proteinExistence type="predicted"/>
<dbReference type="InterPro" id="IPR051049">
    <property type="entry name" value="Dienelactone_hydrolase-like"/>
</dbReference>
<dbReference type="InterPro" id="IPR029058">
    <property type="entry name" value="AB_hydrolase_fold"/>
</dbReference>